<feature type="transmembrane region" description="Helical" evidence="1">
    <location>
        <begin position="158"/>
        <end position="179"/>
    </location>
</feature>
<keyword evidence="1" id="KW-1133">Transmembrane helix</keyword>
<feature type="transmembrane region" description="Helical" evidence="1">
    <location>
        <begin position="278"/>
        <end position="299"/>
    </location>
</feature>
<evidence type="ECO:0008006" key="4">
    <source>
        <dbReference type="Google" id="ProtNLM"/>
    </source>
</evidence>
<evidence type="ECO:0000313" key="3">
    <source>
        <dbReference type="Proteomes" id="UP000186955"/>
    </source>
</evidence>
<dbReference type="AlphaFoldDB" id="A0A1Q5UME2"/>
<name>A0A1Q5UME2_9EURO</name>
<feature type="transmembrane region" description="Helical" evidence="1">
    <location>
        <begin position="20"/>
        <end position="44"/>
    </location>
</feature>
<evidence type="ECO:0000313" key="2">
    <source>
        <dbReference type="EMBL" id="OKP13631.1"/>
    </source>
</evidence>
<comment type="caution">
    <text evidence="2">The sequence shown here is derived from an EMBL/GenBank/DDBJ whole genome shotgun (WGS) entry which is preliminary data.</text>
</comment>
<keyword evidence="1" id="KW-0812">Transmembrane</keyword>
<keyword evidence="3" id="KW-1185">Reference proteome</keyword>
<dbReference type="EMBL" id="MNBE01000128">
    <property type="protein sequence ID" value="OKP13631.1"/>
    <property type="molecule type" value="Genomic_DNA"/>
</dbReference>
<feature type="transmembrane region" description="Helical" evidence="1">
    <location>
        <begin position="244"/>
        <end position="266"/>
    </location>
</feature>
<proteinExistence type="predicted"/>
<organism evidence="2 3">
    <name type="scientific">Penicillium subrubescens</name>
    <dbReference type="NCBI Taxonomy" id="1316194"/>
    <lineage>
        <taxon>Eukaryota</taxon>
        <taxon>Fungi</taxon>
        <taxon>Dikarya</taxon>
        <taxon>Ascomycota</taxon>
        <taxon>Pezizomycotina</taxon>
        <taxon>Eurotiomycetes</taxon>
        <taxon>Eurotiomycetidae</taxon>
        <taxon>Eurotiales</taxon>
        <taxon>Aspergillaceae</taxon>
        <taxon>Penicillium</taxon>
    </lineage>
</organism>
<feature type="transmembrane region" description="Helical" evidence="1">
    <location>
        <begin position="56"/>
        <end position="77"/>
    </location>
</feature>
<dbReference type="InterPro" id="IPR044926">
    <property type="entry name" value="RGS_subdomain_2"/>
</dbReference>
<feature type="transmembrane region" description="Helical" evidence="1">
    <location>
        <begin position="89"/>
        <end position="110"/>
    </location>
</feature>
<accession>A0A1Q5UME2</accession>
<dbReference type="Proteomes" id="UP000186955">
    <property type="component" value="Unassembled WGS sequence"/>
</dbReference>
<sequence>MGSELGVDPNSKEELNLSPVSIWWVCWTGIWTAVVALGMAYLIFHRNSTPLRLRGIGLSLSAVVLLHLYWITVQLGLLVGSTIPGNAEFWIMGTLLPCGIALFHASNSRFIHVANLQKRYTRPNSRLVGLPYGNTAFEPKGSRGLIDRFRRLDYTAKSLITVGFAMLFQIFLTALMYIVSRKWHSSWGIPGTEVHGTALEQKAEMGRGWEWWPGVFWQFFWSWIVAPVVLWKSRDIHDTQGWRVQTIGCAAASLHATPLWLIALYVPAMEAVNKYWLPPQWICLSIIFIQIFTVLLPCWEVFRYQSLRQETLDLIADWESKQKDGPDIKSLKSATATVESMMSGSVKTDSSDESVMTMPALEYVLDRDPASLQNFSALHDFSGENIAFLTSVAQWKGSLQDPSDLDDEEDIKEMLQERFNSALSIYVEFVSAHAEFPINLCFQDLAKLENVFEVPARIIYGDEPELNQIAPFDMPSFSRLPSAMSSHGSEKEIRVTASVLRDRVWYWGEVPEDFVSCGLGANVFDDAVKAVKYLVLTNTWPRFVRSRSTTCRLPFTTGCGFDVELARAQQVR</sequence>
<keyword evidence="1" id="KW-0472">Membrane</keyword>
<dbReference type="SUPFAM" id="SSF48097">
    <property type="entry name" value="Regulator of G-protein signaling, RGS"/>
    <property type="match status" value="1"/>
</dbReference>
<evidence type="ECO:0000256" key="1">
    <source>
        <dbReference type="SAM" id="Phobius"/>
    </source>
</evidence>
<dbReference type="STRING" id="1316194.A0A1Q5UME2"/>
<feature type="transmembrane region" description="Helical" evidence="1">
    <location>
        <begin position="215"/>
        <end position="232"/>
    </location>
</feature>
<dbReference type="OrthoDB" id="5313079at2759"/>
<protein>
    <recommendedName>
        <fullName evidence="4">RGS domain-containing protein</fullName>
    </recommendedName>
</protein>
<dbReference type="Gene3D" id="1.10.167.10">
    <property type="entry name" value="Regulator of G-protein Signalling 4, domain 2"/>
    <property type="match status" value="1"/>
</dbReference>
<reference evidence="2 3" key="1">
    <citation type="submission" date="2016-10" db="EMBL/GenBank/DDBJ databases">
        <title>Genome sequence of the ascomycete fungus Penicillium subrubescens.</title>
        <authorList>
            <person name="De Vries R.P."/>
            <person name="Peng M."/>
            <person name="Dilokpimol A."/>
            <person name="Hilden K."/>
            <person name="Makela M.R."/>
            <person name="Grigoriev I."/>
            <person name="Riley R."/>
            <person name="Granchi Z."/>
        </authorList>
    </citation>
    <scope>NUCLEOTIDE SEQUENCE [LARGE SCALE GENOMIC DNA]</scope>
    <source>
        <strain evidence="2 3">CBS 132785</strain>
    </source>
</reference>
<gene>
    <name evidence="2" type="ORF">PENSUB_822</name>
</gene>
<dbReference type="InterPro" id="IPR036305">
    <property type="entry name" value="RGS_sf"/>
</dbReference>